<evidence type="ECO:0000313" key="7">
    <source>
        <dbReference type="EMBL" id="RSD26261.1"/>
    </source>
</evidence>
<protein>
    <recommendedName>
        <fullName evidence="6">Ferric oxidoreductase domain-containing protein</fullName>
    </recommendedName>
</protein>
<proteinExistence type="predicted"/>
<evidence type="ECO:0000256" key="4">
    <source>
        <dbReference type="ARBA" id="ARBA00023136"/>
    </source>
</evidence>
<gene>
    <name evidence="7" type="ORF">EJA10_15710</name>
</gene>
<evidence type="ECO:0000259" key="6">
    <source>
        <dbReference type="Pfam" id="PF01794"/>
    </source>
</evidence>
<sequence>MNLFIRHMIVGVTSSILVYLFLISRSEWSSMHAWNKAYADVSLLLLVITIMIGPLTRLNNLFKCFLSWRRELGIWCSIMALLHVYVLFQGWFYWEPIRMIIGVNQETGQLSFDPGFTLANLVGAVGLAYLLLLALISNNYAIKVLGKRSWDYLQKKSGTLYILGVVHTAFFLFFFRLGSYNWVQRPFLVTITVIFVLQWAVFIRSVYQSKNRRKIL</sequence>
<evidence type="ECO:0000256" key="3">
    <source>
        <dbReference type="ARBA" id="ARBA00022989"/>
    </source>
</evidence>
<dbReference type="EMBL" id="RSFW01000017">
    <property type="protein sequence ID" value="RSD26261.1"/>
    <property type="molecule type" value="Genomic_DNA"/>
</dbReference>
<dbReference type="AlphaFoldDB" id="A0A3R9DSD9"/>
<feature type="transmembrane region" description="Helical" evidence="5">
    <location>
        <begin position="114"/>
        <end position="137"/>
    </location>
</feature>
<evidence type="ECO:0000256" key="1">
    <source>
        <dbReference type="ARBA" id="ARBA00004141"/>
    </source>
</evidence>
<keyword evidence="2 5" id="KW-0812">Transmembrane</keyword>
<feature type="transmembrane region" description="Helical" evidence="5">
    <location>
        <begin position="37"/>
        <end position="60"/>
    </location>
</feature>
<evidence type="ECO:0000256" key="2">
    <source>
        <dbReference type="ARBA" id="ARBA00022692"/>
    </source>
</evidence>
<keyword evidence="3 5" id="KW-1133">Transmembrane helix</keyword>
<feature type="transmembrane region" description="Helical" evidence="5">
    <location>
        <begin position="187"/>
        <end position="207"/>
    </location>
</feature>
<accession>A0A3R9DSD9</accession>
<evidence type="ECO:0000313" key="8">
    <source>
        <dbReference type="Proteomes" id="UP000279911"/>
    </source>
</evidence>
<feature type="domain" description="Ferric oxidoreductase" evidence="6">
    <location>
        <begin position="41"/>
        <end position="164"/>
    </location>
</feature>
<dbReference type="GO" id="GO:0016020">
    <property type="term" value="C:membrane"/>
    <property type="evidence" value="ECO:0007669"/>
    <property type="project" value="UniProtKB-SubCell"/>
</dbReference>
<dbReference type="Proteomes" id="UP000279911">
    <property type="component" value="Unassembled WGS sequence"/>
</dbReference>
<comment type="subcellular location">
    <subcellularLocation>
        <location evidence="1">Membrane</location>
        <topology evidence="1">Multi-pass membrane protein</topology>
    </subcellularLocation>
</comment>
<dbReference type="Pfam" id="PF01794">
    <property type="entry name" value="Ferric_reduct"/>
    <property type="match status" value="1"/>
</dbReference>
<feature type="transmembrane region" description="Helical" evidence="5">
    <location>
        <begin position="72"/>
        <end position="94"/>
    </location>
</feature>
<dbReference type="OrthoDB" id="2474810at2"/>
<comment type="caution">
    <text evidence="7">The sequence shown here is derived from an EMBL/GenBank/DDBJ whole genome shotgun (WGS) entry which is preliminary data.</text>
</comment>
<keyword evidence="4 5" id="KW-0472">Membrane</keyword>
<feature type="transmembrane region" description="Helical" evidence="5">
    <location>
        <begin position="7"/>
        <end position="25"/>
    </location>
</feature>
<evidence type="ECO:0000256" key="5">
    <source>
        <dbReference type="SAM" id="Phobius"/>
    </source>
</evidence>
<feature type="transmembrane region" description="Helical" evidence="5">
    <location>
        <begin position="158"/>
        <end position="175"/>
    </location>
</feature>
<dbReference type="InterPro" id="IPR013130">
    <property type="entry name" value="Fe3_Rdtase_TM_dom"/>
</dbReference>
<reference evidence="8" key="1">
    <citation type="submission" date="2018-12" db="EMBL/GenBank/DDBJ databases">
        <title>Bacillus chawlae sp. nov., Bacillus glennii sp. nov., and Bacillus saganii sp. nov. Isolated from the Vehicle Assembly Building at Kennedy Space Center where the Viking Spacecraft were Assembled.</title>
        <authorList>
            <person name="Seuylemezian A."/>
            <person name="Vaishampayan P."/>
        </authorList>
    </citation>
    <scope>NUCLEOTIDE SEQUENCE [LARGE SCALE GENOMIC DNA]</scope>
    <source>
        <strain evidence="8">DSM 13966</strain>
    </source>
</reference>
<organism evidence="7 8">
    <name type="scientific">Mesobacillus subterraneus</name>
    <dbReference type="NCBI Taxonomy" id="285983"/>
    <lineage>
        <taxon>Bacteria</taxon>
        <taxon>Bacillati</taxon>
        <taxon>Bacillota</taxon>
        <taxon>Bacilli</taxon>
        <taxon>Bacillales</taxon>
        <taxon>Bacillaceae</taxon>
        <taxon>Mesobacillus</taxon>
    </lineage>
</organism>
<dbReference type="RefSeq" id="WP_125480963.1">
    <property type="nucleotide sequence ID" value="NZ_RSFW01000017.1"/>
</dbReference>
<name>A0A3R9DSD9_9BACI</name>